<dbReference type="PANTHER" id="PTHR33204:SF39">
    <property type="entry name" value="TRANSCRIPTIONAL REGULATORY PROTEIN"/>
    <property type="match status" value="1"/>
</dbReference>
<proteinExistence type="predicted"/>
<evidence type="ECO:0000256" key="2">
    <source>
        <dbReference type="ARBA" id="ARBA00023125"/>
    </source>
</evidence>
<dbReference type="InterPro" id="IPR036388">
    <property type="entry name" value="WH-like_DNA-bd_sf"/>
</dbReference>
<keyword evidence="3" id="KW-0804">Transcription</keyword>
<feature type="domain" description="HTH hxlR-type" evidence="4">
    <location>
        <begin position="10"/>
        <end position="108"/>
    </location>
</feature>
<evidence type="ECO:0000313" key="6">
    <source>
        <dbReference type="Proteomes" id="UP000199515"/>
    </source>
</evidence>
<dbReference type="InterPro" id="IPR036390">
    <property type="entry name" value="WH_DNA-bd_sf"/>
</dbReference>
<gene>
    <name evidence="5" type="ORF">SAMN05421504_104306</name>
</gene>
<sequence>MLPNPFEKDCPTRQILDRIGDRWTVLIILTLSDGPQRFTDIGKRVEGISQKVLTQTLQSLVRDGMLTRTAYAEIPPRVEYELTKLGRNLAETVAYLDRWAREHIDEVIKAREAYDGVSA</sequence>
<organism evidence="5 6">
    <name type="scientific">Amycolatopsis xylanica</name>
    <dbReference type="NCBI Taxonomy" id="589385"/>
    <lineage>
        <taxon>Bacteria</taxon>
        <taxon>Bacillati</taxon>
        <taxon>Actinomycetota</taxon>
        <taxon>Actinomycetes</taxon>
        <taxon>Pseudonocardiales</taxon>
        <taxon>Pseudonocardiaceae</taxon>
        <taxon>Amycolatopsis</taxon>
    </lineage>
</organism>
<keyword evidence="1" id="KW-0805">Transcription regulation</keyword>
<protein>
    <submittedName>
        <fullName evidence="5">DNA-binding transcriptional regulator, HxlR family</fullName>
    </submittedName>
</protein>
<dbReference type="Gene3D" id="1.10.10.10">
    <property type="entry name" value="Winged helix-like DNA-binding domain superfamily/Winged helix DNA-binding domain"/>
    <property type="match status" value="1"/>
</dbReference>
<dbReference type="Proteomes" id="UP000199515">
    <property type="component" value="Unassembled WGS sequence"/>
</dbReference>
<dbReference type="PANTHER" id="PTHR33204">
    <property type="entry name" value="TRANSCRIPTIONAL REGULATOR, MARR FAMILY"/>
    <property type="match status" value="1"/>
</dbReference>
<dbReference type="InterPro" id="IPR002577">
    <property type="entry name" value="HTH_HxlR"/>
</dbReference>
<dbReference type="EMBL" id="FNON01000004">
    <property type="protein sequence ID" value="SDY04007.1"/>
    <property type="molecule type" value="Genomic_DNA"/>
</dbReference>
<dbReference type="Pfam" id="PF01638">
    <property type="entry name" value="HxlR"/>
    <property type="match status" value="1"/>
</dbReference>
<dbReference type="GO" id="GO:0003677">
    <property type="term" value="F:DNA binding"/>
    <property type="evidence" value="ECO:0007669"/>
    <property type="project" value="UniProtKB-KW"/>
</dbReference>
<evidence type="ECO:0000313" key="5">
    <source>
        <dbReference type="EMBL" id="SDY04007.1"/>
    </source>
</evidence>
<keyword evidence="6" id="KW-1185">Reference proteome</keyword>
<reference evidence="5 6" key="1">
    <citation type="submission" date="2016-10" db="EMBL/GenBank/DDBJ databases">
        <authorList>
            <person name="de Groot N.N."/>
        </authorList>
    </citation>
    <scope>NUCLEOTIDE SEQUENCE [LARGE SCALE GENOMIC DNA]</scope>
    <source>
        <strain evidence="5 6">CPCC 202699</strain>
    </source>
</reference>
<name>A0A1H3GLM4_9PSEU</name>
<keyword evidence="2 5" id="KW-0238">DNA-binding</keyword>
<accession>A0A1H3GLM4</accession>
<dbReference type="SUPFAM" id="SSF46785">
    <property type="entry name" value="Winged helix' DNA-binding domain"/>
    <property type="match status" value="1"/>
</dbReference>
<dbReference type="AlphaFoldDB" id="A0A1H3GLM4"/>
<dbReference type="STRING" id="589385.SAMN05421504_104306"/>
<evidence type="ECO:0000259" key="4">
    <source>
        <dbReference type="PROSITE" id="PS51118"/>
    </source>
</evidence>
<evidence type="ECO:0000256" key="3">
    <source>
        <dbReference type="ARBA" id="ARBA00023163"/>
    </source>
</evidence>
<dbReference type="OrthoDB" id="370168at2"/>
<dbReference type="RefSeq" id="WP_091291092.1">
    <property type="nucleotide sequence ID" value="NZ_FNON01000004.1"/>
</dbReference>
<dbReference type="PROSITE" id="PS51118">
    <property type="entry name" value="HTH_HXLR"/>
    <property type="match status" value="1"/>
</dbReference>
<evidence type="ECO:0000256" key="1">
    <source>
        <dbReference type="ARBA" id="ARBA00023015"/>
    </source>
</evidence>